<evidence type="ECO:0000256" key="20">
    <source>
        <dbReference type="ARBA" id="ARBA00023329"/>
    </source>
</evidence>
<dbReference type="GO" id="GO:0030659">
    <property type="term" value="C:cytoplasmic vesicle membrane"/>
    <property type="evidence" value="ECO:0007669"/>
    <property type="project" value="UniProtKB-SubCell"/>
</dbReference>
<dbReference type="InterPro" id="IPR006964">
    <property type="entry name" value="NUDE_dom"/>
</dbReference>
<evidence type="ECO:0000256" key="8">
    <source>
        <dbReference type="ARBA" id="ARBA00022490"/>
    </source>
</evidence>
<evidence type="ECO:0000256" key="6">
    <source>
        <dbReference type="ARBA" id="ARBA00007429"/>
    </source>
</evidence>
<evidence type="ECO:0000256" key="7">
    <source>
        <dbReference type="ARBA" id="ARBA00022454"/>
    </source>
</evidence>
<accession>A0A1A6HV28</accession>
<dbReference type="GO" id="GO:0005819">
    <property type="term" value="C:spindle"/>
    <property type="evidence" value="ECO:0007669"/>
    <property type="project" value="UniProtKB-SubCell"/>
</dbReference>
<evidence type="ECO:0000256" key="15">
    <source>
        <dbReference type="ARBA" id="ARBA00023054"/>
    </source>
</evidence>
<comment type="caution">
    <text evidence="23">The sequence shown here is derived from an EMBL/GenBank/DDBJ whole genome shotgun (WGS) entry which is preliminary data.</text>
</comment>
<keyword evidence="24" id="KW-1185">Reference proteome</keyword>
<protein>
    <recommendedName>
        <fullName evidence="22">NUDE domain-containing protein</fullName>
    </recommendedName>
</protein>
<keyword evidence="18" id="KW-0131">Cell cycle</keyword>
<keyword evidence="11" id="KW-0493">Microtubule</keyword>
<evidence type="ECO:0000256" key="17">
    <source>
        <dbReference type="ARBA" id="ARBA00023212"/>
    </source>
</evidence>
<dbReference type="Pfam" id="PF04880">
    <property type="entry name" value="NUDE_C"/>
    <property type="match status" value="1"/>
</dbReference>
<keyword evidence="9" id="KW-0597">Phosphoprotein</keyword>
<dbReference type="GO" id="GO:0008017">
    <property type="term" value="F:microtubule binding"/>
    <property type="evidence" value="ECO:0007669"/>
    <property type="project" value="InterPro"/>
</dbReference>
<organism evidence="23 24">
    <name type="scientific">Neotoma lepida</name>
    <name type="common">Desert woodrat</name>
    <dbReference type="NCBI Taxonomy" id="56216"/>
    <lineage>
        <taxon>Eukaryota</taxon>
        <taxon>Metazoa</taxon>
        <taxon>Chordata</taxon>
        <taxon>Craniata</taxon>
        <taxon>Vertebrata</taxon>
        <taxon>Euteleostomi</taxon>
        <taxon>Mammalia</taxon>
        <taxon>Eutheria</taxon>
        <taxon>Euarchontoglires</taxon>
        <taxon>Glires</taxon>
        <taxon>Rodentia</taxon>
        <taxon>Myomorpha</taxon>
        <taxon>Muroidea</taxon>
        <taxon>Cricetidae</taxon>
        <taxon>Neotominae</taxon>
        <taxon>Neotoma</taxon>
    </lineage>
</organism>
<keyword evidence="20" id="KW-0968">Cytoplasmic vesicle</keyword>
<dbReference type="STRING" id="56216.A0A1A6HV28"/>
<evidence type="ECO:0000256" key="14">
    <source>
        <dbReference type="ARBA" id="ARBA00022902"/>
    </source>
</evidence>
<keyword evidence="17" id="KW-0206">Cytoskeleton</keyword>
<evidence type="ECO:0000259" key="22">
    <source>
        <dbReference type="Pfam" id="PF04880"/>
    </source>
</evidence>
<comment type="subcellular location">
    <subcellularLocation>
        <location evidence="5">Chromosome</location>
        <location evidence="5">Centromere</location>
        <location evidence="5">Kinetochore</location>
    </subcellularLocation>
    <subcellularLocation>
        <location evidence="4">Cleavage furrow</location>
    </subcellularLocation>
    <subcellularLocation>
        <location evidence="3">Cytoplasm</location>
        <location evidence="3">Cytoskeleton</location>
        <location evidence="3">Microtubule organizing center</location>
        <location evidence="3">Centrosome</location>
    </subcellularLocation>
    <subcellularLocation>
        <location evidence="2">Cytoplasm</location>
        <location evidence="2">Cytoskeleton</location>
        <location evidence="2">Spindle</location>
    </subcellularLocation>
    <subcellularLocation>
        <location evidence="1">Cytoplasmic vesicle membrane</location>
    </subcellularLocation>
</comment>
<keyword evidence="19" id="KW-0137">Centromere</keyword>
<dbReference type="PANTHER" id="PTHR10921:SF2">
    <property type="entry name" value="NUCLEAR DISTRIBUTION PROTEIN NUDE HOMOLOG 1"/>
    <property type="match status" value="1"/>
</dbReference>
<dbReference type="EMBL" id="LZPO01008932">
    <property type="protein sequence ID" value="OBS81855.1"/>
    <property type="molecule type" value="Genomic_DNA"/>
</dbReference>
<dbReference type="GO" id="GO:0007399">
    <property type="term" value="P:nervous system development"/>
    <property type="evidence" value="ECO:0007669"/>
    <property type="project" value="UniProtKB-KW"/>
</dbReference>
<keyword evidence="14" id="KW-0524">Neurogenesis</keyword>
<dbReference type="GO" id="GO:0005871">
    <property type="term" value="C:kinesin complex"/>
    <property type="evidence" value="ECO:0007669"/>
    <property type="project" value="TreeGrafter"/>
</dbReference>
<keyword evidence="15 21" id="KW-0175">Coiled coil</keyword>
<dbReference type="GO" id="GO:0005874">
    <property type="term" value="C:microtubule"/>
    <property type="evidence" value="ECO:0007669"/>
    <property type="project" value="UniProtKB-KW"/>
</dbReference>
<evidence type="ECO:0000313" key="23">
    <source>
        <dbReference type="EMBL" id="OBS81855.1"/>
    </source>
</evidence>
<keyword evidence="12" id="KW-0498">Mitosis</keyword>
<evidence type="ECO:0000256" key="16">
    <source>
        <dbReference type="ARBA" id="ARBA00023136"/>
    </source>
</evidence>
<keyword evidence="13" id="KW-0995">Kinetochore</keyword>
<evidence type="ECO:0000256" key="10">
    <source>
        <dbReference type="ARBA" id="ARBA00022618"/>
    </source>
</evidence>
<gene>
    <name evidence="23" type="ORF">A6R68_24155</name>
</gene>
<dbReference type="InterPro" id="IPR033494">
    <property type="entry name" value="NUDE"/>
</dbReference>
<dbReference type="GO" id="GO:0000132">
    <property type="term" value="P:establishment of mitotic spindle orientation"/>
    <property type="evidence" value="ECO:0007669"/>
    <property type="project" value="TreeGrafter"/>
</dbReference>
<evidence type="ECO:0000256" key="2">
    <source>
        <dbReference type="ARBA" id="ARBA00004186"/>
    </source>
</evidence>
<reference evidence="23 24" key="1">
    <citation type="submission" date="2016-06" db="EMBL/GenBank/DDBJ databases">
        <title>The Draft Genome Sequence and Annotation of the Desert Woodrat Neotoma lepida.</title>
        <authorList>
            <person name="Campbell M."/>
            <person name="Oakeson K.F."/>
            <person name="Yandell M."/>
            <person name="Halpert J.R."/>
            <person name="Dearing D."/>
        </authorList>
    </citation>
    <scope>NUCLEOTIDE SEQUENCE [LARGE SCALE GENOMIC DNA]</scope>
    <source>
        <strain evidence="23">417</strain>
        <tissue evidence="23">Liver</tissue>
    </source>
</reference>
<evidence type="ECO:0000256" key="5">
    <source>
        <dbReference type="ARBA" id="ARBA00004629"/>
    </source>
</evidence>
<dbReference type="GO" id="GO:0051301">
    <property type="term" value="P:cell division"/>
    <property type="evidence" value="ECO:0007669"/>
    <property type="project" value="UniProtKB-KW"/>
</dbReference>
<evidence type="ECO:0000256" key="9">
    <source>
        <dbReference type="ARBA" id="ARBA00022553"/>
    </source>
</evidence>
<keyword evidence="8" id="KW-0963">Cytoplasm</keyword>
<dbReference type="OrthoDB" id="5877028at2759"/>
<dbReference type="AlphaFoldDB" id="A0A1A6HV28"/>
<keyword evidence="7" id="KW-0158">Chromosome</keyword>
<feature type="coiled-coil region" evidence="21">
    <location>
        <begin position="10"/>
        <end position="54"/>
    </location>
</feature>
<keyword evidence="10" id="KW-0132">Cell division</keyword>
<evidence type="ECO:0000256" key="1">
    <source>
        <dbReference type="ARBA" id="ARBA00004156"/>
    </source>
</evidence>
<sequence length="108" mass="12046">MSPEDLKQRLNQAIERNAFLERKLDKKENLLESVQKLKDEARHLQQELALQQKQDKLWTPMPDLGEAERTDMAVQAAGSVPSSPIAYRGPSSGLNILGTFRGGLDSSN</sequence>
<comment type="similarity">
    <text evidence="6">Belongs to the nudE family.</text>
</comment>
<dbReference type="GO" id="GO:0047496">
    <property type="term" value="P:vesicle transport along microtubule"/>
    <property type="evidence" value="ECO:0007669"/>
    <property type="project" value="TreeGrafter"/>
</dbReference>
<dbReference type="GO" id="GO:0007020">
    <property type="term" value="P:microtubule nucleation"/>
    <property type="evidence" value="ECO:0007669"/>
    <property type="project" value="TreeGrafter"/>
</dbReference>
<dbReference type="PANTHER" id="PTHR10921">
    <property type="entry name" value="NUCLEAR DISTRIBUTION PROTEIN NUDE HOMOLOG 1"/>
    <property type="match status" value="1"/>
</dbReference>
<dbReference type="Proteomes" id="UP000092124">
    <property type="component" value="Unassembled WGS sequence"/>
</dbReference>
<evidence type="ECO:0000256" key="11">
    <source>
        <dbReference type="ARBA" id="ARBA00022701"/>
    </source>
</evidence>
<dbReference type="GO" id="GO:0007100">
    <property type="term" value="P:mitotic centrosome separation"/>
    <property type="evidence" value="ECO:0007669"/>
    <property type="project" value="TreeGrafter"/>
</dbReference>
<dbReference type="GO" id="GO:0016477">
    <property type="term" value="P:cell migration"/>
    <property type="evidence" value="ECO:0007669"/>
    <property type="project" value="TreeGrafter"/>
</dbReference>
<keyword evidence="16" id="KW-0472">Membrane</keyword>
<evidence type="ECO:0000256" key="12">
    <source>
        <dbReference type="ARBA" id="ARBA00022776"/>
    </source>
</evidence>
<evidence type="ECO:0000256" key="19">
    <source>
        <dbReference type="ARBA" id="ARBA00023328"/>
    </source>
</evidence>
<dbReference type="GO" id="GO:0005813">
    <property type="term" value="C:centrosome"/>
    <property type="evidence" value="ECO:0007669"/>
    <property type="project" value="UniProtKB-SubCell"/>
</dbReference>
<dbReference type="Gene3D" id="6.10.250.1080">
    <property type="match status" value="1"/>
</dbReference>
<name>A0A1A6HV28_NEOLE</name>
<evidence type="ECO:0000256" key="4">
    <source>
        <dbReference type="ARBA" id="ARBA00004626"/>
    </source>
</evidence>
<dbReference type="GO" id="GO:0007059">
    <property type="term" value="P:chromosome segregation"/>
    <property type="evidence" value="ECO:0007669"/>
    <property type="project" value="TreeGrafter"/>
</dbReference>
<dbReference type="GO" id="GO:0032154">
    <property type="term" value="C:cleavage furrow"/>
    <property type="evidence" value="ECO:0007669"/>
    <property type="project" value="UniProtKB-SubCell"/>
</dbReference>
<proteinExistence type="inferred from homology"/>
<evidence type="ECO:0000256" key="13">
    <source>
        <dbReference type="ARBA" id="ARBA00022838"/>
    </source>
</evidence>
<evidence type="ECO:0000256" key="21">
    <source>
        <dbReference type="SAM" id="Coils"/>
    </source>
</evidence>
<feature type="domain" description="NUDE" evidence="22">
    <location>
        <begin position="3"/>
        <end position="96"/>
    </location>
</feature>
<evidence type="ECO:0000256" key="3">
    <source>
        <dbReference type="ARBA" id="ARBA00004300"/>
    </source>
</evidence>
<dbReference type="GO" id="GO:0000776">
    <property type="term" value="C:kinetochore"/>
    <property type="evidence" value="ECO:0007669"/>
    <property type="project" value="UniProtKB-KW"/>
</dbReference>
<evidence type="ECO:0000256" key="18">
    <source>
        <dbReference type="ARBA" id="ARBA00023306"/>
    </source>
</evidence>
<dbReference type="GO" id="GO:0051642">
    <property type="term" value="P:centrosome localization"/>
    <property type="evidence" value="ECO:0007669"/>
    <property type="project" value="TreeGrafter"/>
</dbReference>
<evidence type="ECO:0000313" key="24">
    <source>
        <dbReference type="Proteomes" id="UP000092124"/>
    </source>
</evidence>
<feature type="non-terminal residue" evidence="23">
    <location>
        <position position="108"/>
    </location>
</feature>